<protein>
    <submittedName>
        <fullName evidence="2">Uncharacterized protein</fullName>
    </submittedName>
</protein>
<evidence type="ECO:0000256" key="1">
    <source>
        <dbReference type="SAM" id="MobiDB-lite"/>
    </source>
</evidence>
<evidence type="ECO:0000313" key="3">
    <source>
        <dbReference type="Proteomes" id="UP000494110"/>
    </source>
</evidence>
<dbReference type="AlphaFoldDB" id="A0A6P2WLZ0"/>
<feature type="compositionally biased region" description="Basic and acidic residues" evidence="1">
    <location>
        <begin position="83"/>
        <end position="92"/>
    </location>
</feature>
<feature type="region of interest" description="Disordered" evidence="1">
    <location>
        <begin position="38"/>
        <end position="100"/>
    </location>
</feature>
<organism evidence="2 3">
    <name type="scientific">Burkholderia lata (strain ATCC 17760 / DSM 23089 / LMG 22485 / NCIMB 9086 / R18194 / 383)</name>
    <dbReference type="NCBI Taxonomy" id="482957"/>
    <lineage>
        <taxon>Bacteria</taxon>
        <taxon>Pseudomonadati</taxon>
        <taxon>Pseudomonadota</taxon>
        <taxon>Betaproteobacteria</taxon>
        <taxon>Burkholderiales</taxon>
        <taxon>Burkholderiaceae</taxon>
        <taxon>Burkholderia</taxon>
        <taxon>Burkholderia cepacia complex</taxon>
    </lineage>
</organism>
<dbReference type="Proteomes" id="UP000494110">
    <property type="component" value="Unassembled WGS sequence"/>
</dbReference>
<name>A0A6P2WLZ0_BURL3</name>
<evidence type="ECO:0000313" key="2">
    <source>
        <dbReference type="EMBL" id="VWC98512.1"/>
    </source>
</evidence>
<dbReference type="EMBL" id="CABVQN010000009">
    <property type="protein sequence ID" value="VWC98512.1"/>
    <property type="molecule type" value="Genomic_DNA"/>
</dbReference>
<sequence>MLHHRVARLNGRRSFTIVGHVTKSSVYKCFPGGNWRFPLARRSRGSQSRRERHGDGREARSATAAAPIRHASSAVPRNGHPRSTFERGDRGDQGGNAGRDSVVHIRPLVLPREIVWRRRVRNMVRAWQRRTEPHGRKCPKREPVRLRNMGQRAVGPVQDRKPSIAARAMHHAVRGGHDPRARLRRYFRSFLVSLIHSSRNARYGTEP</sequence>
<reference evidence="2 3" key="1">
    <citation type="submission" date="2019-09" db="EMBL/GenBank/DDBJ databases">
        <authorList>
            <person name="Depoorter E."/>
        </authorList>
    </citation>
    <scope>NUCLEOTIDE SEQUENCE [LARGE SCALE GENOMIC DNA]</scope>
    <source>
        <strain evidence="2">R-39750</strain>
    </source>
</reference>
<accession>A0A6P2WLZ0</accession>
<gene>
    <name evidence="2" type="ORF">BLA39750_02387</name>
</gene>
<feature type="compositionally biased region" description="Basic and acidic residues" evidence="1">
    <location>
        <begin position="48"/>
        <end position="60"/>
    </location>
</feature>
<proteinExistence type="predicted"/>